<dbReference type="AlphaFoldDB" id="A0A2Z7AMB2"/>
<feature type="transmembrane region" description="Helical" evidence="2">
    <location>
        <begin position="141"/>
        <end position="166"/>
    </location>
</feature>
<accession>A0A2Z7AMB2</accession>
<feature type="compositionally biased region" description="Basic and acidic residues" evidence="1">
    <location>
        <begin position="51"/>
        <end position="63"/>
    </location>
</feature>
<keyword evidence="4" id="KW-1185">Reference proteome</keyword>
<proteinExistence type="predicted"/>
<organism evidence="3 4">
    <name type="scientific">Dorcoceras hygrometricum</name>
    <dbReference type="NCBI Taxonomy" id="472368"/>
    <lineage>
        <taxon>Eukaryota</taxon>
        <taxon>Viridiplantae</taxon>
        <taxon>Streptophyta</taxon>
        <taxon>Embryophyta</taxon>
        <taxon>Tracheophyta</taxon>
        <taxon>Spermatophyta</taxon>
        <taxon>Magnoliopsida</taxon>
        <taxon>eudicotyledons</taxon>
        <taxon>Gunneridae</taxon>
        <taxon>Pentapetalae</taxon>
        <taxon>asterids</taxon>
        <taxon>lamiids</taxon>
        <taxon>Lamiales</taxon>
        <taxon>Gesneriaceae</taxon>
        <taxon>Didymocarpoideae</taxon>
        <taxon>Trichosporeae</taxon>
        <taxon>Loxocarpinae</taxon>
        <taxon>Dorcoceras</taxon>
    </lineage>
</organism>
<feature type="compositionally biased region" description="Basic and acidic residues" evidence="1">
    <location>
        <begin position="23"/>
        <end position="34"/>
    </location>
</feature>
<gene>
    <name evidence="3" type="ORF">F511_37903</name>
</gene>
<evidence type="ECO:0000313" key="3">
    <source>
        <dbReference type="EMBL" id="KZV22925.1"/>
    </source>
</evidence>
<feature type="compositionally biased region" description="Polar residues" evidence="1">
    <location>
        <begin position="7"/>
        <end position="22"/>
    </location>
</feature>
<feature type="transmembrane region" description="Helical" evidence="2">
    <location>
        <begin position="226"/>
        <end position="249"/>
    </location>
</feature>
<reference evidence="3 4" key="1">
    <citation type="journal article" date="2015" name="Proc. Natl. Acad. Sci. U.S.A.">
        <title>The resurrection genome of Boea hygrometrica: A blueprint for survival of dehydration.</title>
        <authorList>
            <person name="Xiao L."/>
            <person name="Yang G."/>
            <person name="Zhang L."/>
            <person name="Yang X."/>
            <person name="Zhao S."/>
            <person name="Ji Z."/>
            <person name="Zhou Q."/>
            <person name="Hu M."/>
            <person name="Wang Y."/>
            <person name="Chen M."/>
            <person name="Xu Y."/>
            <person name="Jin H."/>
            <person name="Xiao X."/>
            <person name="Hu G."/>
            <person name="Bao F."/>
            <person name="Hu Y."/>
            <person name="Wan P."/>
            <person name="Li L."/>
            <person name="Deng X."/>
            <person name="Kuang T."/>
            <person name="Xiang C."/>
            <person name="Zhu J.K."/>
            <person name="Oliver M.J."/>
            <person name="He Y."/>
        </authorList>
    </citation>
    <scope>NUCLEOTIDE SEQUENCE [LARGE SCALE GENOMIC DNA]</scope>
    <source>
        <strain evidence="4">cv. XS01</strain>
    </source>
</reference>
<keyword evidence="2" id="KW-0472">Membrane</keyword>
<evidence type="ECO:0000313" key="4">
    <source>
        <dbReference type="Proteomes" id="UP000250235"/>
    </source>
</evidence>
<dbReference type="Proteomes" id="UP000250235">
    <property type="component" value="Unassembled WGS sequence"/>
</dbReference>
<sequence length="281" mass="31026">MQIAADSPNSSELYRAEQSSTKQIRERTSYRELCRGSGQGPTRRNSVADQARAEERAIESQKRKEPYVMAEDQIYRHKIKDISNAGGNDMLAAGFPVVGRVKLATGLPNDWFDQTMSYQLIQTTSFAMHPRLVKYNAEALVWMYCSCLLHLLVNIGFLLLVMSLLMTSSTLSAPAELSSSADCDDITADVIIADSRSCASLHLLIMISSLMKSSSMVHLDVPAGSLLMFQLVHLPLLALAAGSLLFQLIHLAPAGSTWPPPDYEQLIQLWMSPLLIQLPSK</sequence>
<keyword evidence="2" id="KW-1133">Transmembrane helix</keyword>
<dbReference type="EMBL" id="KV014002">
    <property type="protein sequence ID" value="KZV22925.1"/>
    <property type="molecule type" value="Genomic_DNA"/>
</dbReference>
<feature type="region of interest" description="Disordered" evidence="1">
    <location>
        <begin position="1"/>
        <end position="63"/>
    </location>
</feature>
<keyword evidence="2" id="KW-0812">Transmembrane</keyword>
<name>A0A2Z7AMB2_9LAMI</name>
<evidence type="ECO:0000256" key="1">
    <source>
        <dbReference type="SAM" id="MobiDB-lite"/>
    </source>
</evidence>
<protein>
    <submittedName>
        <fullName evidence="3">Filament-like plant protein 7</fullName>
    </submittedName>
</protein>
<evidence type="ECO:0000256" key="2">
    <source>
        <dbReference type="SAM" id="Phobius"/>
    </source>
</evidence>